<evidence type="ECO:0000313" key="2">
    <source>
        <dbReference type="Proteomes" id="UP000032352"/>
    </source>
</evidence>
<keyword evidence="2" id="KW-1185">Reference proteome</keyword>
<reference evidence="1 2" key="2">
    <citation type="journal article" date="2022" name="Mar. Drugs">
        <title>Bioassay-Guided Fractionation Leads to the Detection of Cholic Acid Generated by the Rare Thalassomonas sp.</title>
        <authorList>
            <person name="Pheiffer F."/>
            <person name="Schneider Y.K."/>
            <person name="Hansen E.H."/>
            <person name="Andersen J.H."/>
            <person name="Isaksson J."/>
            <person name="Busche T."/>
            <person name="R C."/>
            <person name="Kalinowski J."/>
            <person name="Zyl L.V."/>
            <person name="Trindade M."/>
        </authorList>
    </citation>
    <scope>NUCLEOTIDE SEQUENCE [LARGE SCALE GENOMIC DNA]</scope>
    <source>
        <strain evidence="1 2">XOM25</strain>
    </source>
</reference>
<accession>A0AAE9YYQ4</accession>
<sequence>METVFNTLAKIMKKHAGELEITDDKPGSLYINTGKLDAKKKAIFFGMVKQAKKKVTYHLMPVYCNPELLANLSPELTKKMQGKSCFNFTAVDDKLFAELDALTQAGLADYQKAGKA</sequence>
<dbReference type="RefSeq" id="WP_044837360.1">
    <property type="nucleotide sequence ID" value="NZ_CP059733.1"/>
</dbReference>
<dbReference type="EMBL" id="CP059733">
    <property type="protein sequence ID" value="WDE03378.1"/>
    <property type="molecule type" value="Genomic_DNA"/>
</dbReference>
<proteinExistence type="predicted"/>
<dbReference type="Proteomes" id="UP000032352">
    <property type="component" value="Chromosome"/>
</dbReference>
<name>A0AAE9YYQ4_9GAMM</name>
<evidence type="ECO:0000313" key="1">
    <source>
        <dbReference type="EMBL" id="WDE03378.1"/>
    </source>
</evidence>
<protein>
    <submittedName>
        <fullName evidence="1">Uncharacterized protein</fullName>
    </submittedName>
</protein>
<dbReference type="AlphaFoldDB" id="A0AAE9YYQ4"/>
<dbReference type="KEGG" id="tvd:SG34_018485"/>
<organism evidence="1 2">
    <name type="scientific">Thalassomonas viridans</name>
    <dbReference type="NCBI Taxonomy" id="137584"/>
    <lineage>
        <taxon>Bacteria</taxon>
        <taxon>Pseudomonadati</taxon>
        <taxon>Pseudomonadota</taxon>
        <taxon>Gammaproteobacteria</taxon>
        <taxon>Alteromonadales</taxon>
        <taxon>Colwelliaceae</taxon>
        <taxon>Thalassomonas</taxon>
    </lineage>
</organism>
<reference evidence="1 2" key="1">
    <citation type="journal article" date="2015" name="Genome Announc.">
        <title>Draft Genome Sequences of Marine Isolates of Thalassomonas viridans and Thalassomonas actiniarum.</title>
        <authorList>
            <person name="Olonade I."/>
            <person name="van Zyl L.J."/>
            <person name="Trindade M."/>
        </authorList>
    </citation>
    <scope>NUCLEOTIDE SEQUENCE [LARGE SCALE GENOMIC DNA]</scope>
    <source>
        <strain evidence="1 2">XOM25</strain>
    </source>
</reference>
<gene>
    <name evidence="1" type="ORF">SG34_018485</name>
</gene>